<dbReference type="InterPro" id="IPR036236">
    <property type="entry name" value="Znf_C2H2_sf"/>
</dbReference>
<dbReference type="Gene3D" id="3.30.160.60">
    <property type="entry name" value="Classic Zinc Finger"/>
    <property type="match status" value="3"/>
</dbReference>
<dbReference type="GO" id="GO:0000977">
    <property type="term" value="F:RNA polymerase II transcription regulatory region sequence-specific DNA binding"/>
    <property type="evidence" value="ECO:0007669"/>
    <property type="project" value="TreeGrafter"/>
</dbReference>
<keyword evidence="8" id="KW-0539">Nucleus</keyword>
<dbReference type="STRING" id="300112.A0A4S2JBM6"/>
<dbReference type="GO" id="GO:0048619">
    <property type="term" value="P:embryonic hindgut morphogenesis"/>
    <property type="evidence" value="ECO:0007669"/>
    <property type="project" value="TreeGrafter"/>
</dbReference>
<evidence type="ECO:0000256" key="8">
    <source>
        <dbReference type="ARBA" id="ARBA00023242"/>
    </source>
</evidence>
<dbReference type="PROSITE" id="PS50157">
    <property type="entry name" value="ZINC_FINGER_C2H2_2"/>
    <property type="match status" value="2"/>
</dbReference>
<reference evidence="11 12" key="1">
    <citation type="journal article" date="2019" name="Philos. Trans. R. Soc. Lond., B, Biol. Sci.">
        <title>Ant behaviour and brain gene expression of defending hosts depend on the ecological success of the intruding social parasite.</title>
        <authorList>
            <person name="Kaur R."/>
            <person name="Stoldt M."/>
            <person name="Jongepier E."/>
            <person name="Feldmeyer B."/>
            <person name="Menzel F."/>
            <person name="Bornberg-Bauer E."/>
            <person name="Foitzik S."/>
        </authorList>
    </citation>
    <scope>NUCLEOTIDE SEQUENCE [LARGE SCALE GENOMIC DNA]</scope>
    <source>
        <tissue evidence="11">Whole body</tissue>
    </source>
</reference>
<dbReference type="AlphaFoldDB" id="A0A4S2JBM6"/>
<comment type="caution">
    <text evidence="11">The sequence shown here is derived from an EMBL/GenBank/DDBJ whole genome shotgun (WGS) entry which is preliminary data.</text>
</comment>
<evidence type="ECO:0000256" key="1">
    <source>
        <dbReference type="ARBA" id="ARBA00004123"/>
    </source>
</evidence>
<dbReference type="SUPFAM" id="SSF57667">
    <property type="entry name" value="beta-beta-alpha zinc fingers"/>
    <property type="match status" value="2"/>
</dbReference>
<evidence type="ECO:0000256" key="7">
    <source>
        <dbReference type="ARBA" id="ARBA00023163"/>
    </source>
</evidence>
<dbReference type="GO" id="GO:0005634">
    <property type="term" value="C:nucleus"/>
    <property type="evidence" value="ECO:0007669"/>
    <property type="project" value="UniProtKB-SubCell"/>
</dbReference>
<organism evidence="11 12">
    <name type="scientific">Temnothorax longispinosus</name>
    <dbReference type="NCBI Taxonomy" id="300112"/>
    <lineage>
        <taxon>Eukaryota</taxon>
        <taxon>Metazoa</taxon>
        <taxon>Ecdysozoa</taxon>
        <taxon>Arthropoda</taxon>
        <taxon>Hexapoda</taxon>
        <taxon>Insecta</taxon>
        <taxon>Pterygota</taxon>
        <taxon>Neoptera</taxon>
        <taxon>Endopterygota</taxon>
        <taxon>Hymenoptera</taxon>
        <taxon>Apocrita</taxon>
        <taxon>Aculeata</taxon>
        <taxon>Formicoidea</taxon>
        <taxon>Formicidae</taxon>
        <taxon>Myrmicinae</taxon>
        <taxon>Temnothorax</taxon>
    </lineage>
</organism>
<evidence type="ECO:0000313" key="12">
    <source>
        <dbReference type="Proteomes" id="UP000310200"/>
    </source>
</evidence>
<dbReference type="InterPro" id="IPR013087">
    <property type="entry name" value="Znf_C2H2_type"/>
</dbReference>
<keyword evidence="5" id="KW-0862">Zinc</keyword>
<proteinExistence type="predicted"/>
<dbReference type="SMART" id="SM00355">
    <property type="entry name" value="ZnF_C2H2"/>
    <property type="match status" value="2"/>
</dbReference>
<dbReference type="Pfam" id="PF00096">
    <property type="entry name" value="zf-C2H2"/>
    <property type="match status" value="1"/>
</dbReference>
<keyword evidence="2" id="KW-0479">Metal-binding</keyword>
<gene>
    <name evidence="11" type="ORF">DBV15_01157</name>
</gene>
<dbReference type="Proteomes" id="UP000310200">
    <property type="component" value="Unassembled WGS sequence"/>
</dbReference>
<dbReference type="PANTHER" id="PTHR14196">
    <property type="entry name" value="ODD-SKIPPED - RELATED"/>
    <property type="match status" value="1"/>
</dbReference>
<evidence type="ECO:0000259" key="10">
    <source>
        <dbReference type="PROSITE" id="PS50157"/>
    </source>
</evidence>
<dbReference type="GO" id="GO:0000981">
    <property type="term" value="F:DNA-binding transcription factor activity, RNA polymerase II-specific"/>
    <property type="evidence" value="ECO:0007669"/>
    <property type="project" value="TreeGrafter"/>
</dbReference>
<keyword evidence="3" id="KW-0677">Repeat</keyword>
<evidence type="ECO:0000256" key="5">
    <source>
        <dbReference type="ARBA" id="ARBA00022833"/>
    </source>
</evidence>
<comment type="subcellular location">
    <subcellularLocation>
        <location evidence="1">Nucleus</location>
    </subcellularLocation>
</comment>
<evidence type="ECO:0000256" key="6">
    <source>
        <dbReference type="ARBA" id="ARBA00023015"/>
    </source>
</evidence>
<dbReference type="PROSITE" id="PS00028">
    <property type="entry name" value="ZINC_FINGER_C2H2_1"/>
    <property type="match status" value="1"/>
</dbReference>
<keyword evidence="6" id="KW-0805">Transcription regulation</keyword>
<dbReference type="GO" id="GO:0009880">
    <property type="term" value="P:embryonic pattern specification"/>
    <property type="evidence" value="ECO:0007669"/>
    <property type="project" value="TreeGrafter"/>
</dbReference>
<keyword evidence="12" id="KW-1185">Reference proteome</keyword>
<evidence type="ECO:0000256" key="2">
    <source>
        <dbReference type="ARBA" id="ARBA00022723"/>
    </source>
</evidence>
<dbReference type="FunFam" id="3.30.160.60:FF:000012">
    <property type="entry name" value="RB-associated KRAB zinc finger protein-like"/>
    <property type="match status" value="1"/>
</dbReference>
<feature type="domain" description="C2H2-type" evidence="10">
    <location>
        <begin position="161"/>
        <end position="189"/>
    </location>
</feature>
<sequence length="246" mass="28451">MPFINVLFDFVGETQYDDPQVQFPRPISDEVISGLRTSEMTFKEECVDLDATVNSEVINIDGAVTKLVGKDALRYKIFEQSVSAPDKNVVVYSHPVAEGPLPSTTRLIDKDDPRSRLHFVKYLKRDGKTLKIWECGICSKEFRHQYTLMRHLPTHTDERNFKCEACGKAFRQLVSTLISHRKTHSEHKPHKCHVCGKGFHQKGTTQKYKLCNNLLSRTGKFLSKEFSIVIKSSFPFFFYFRFIHIQ</sequence>
<dbReference type="InterPro" id="IPR050717">
    <property type="entry name" value="C2H2-ZF_Transcription_Reg"/>
</dbReference>
<keyword evidence="7" id="KW-0804">Transcription</keyword>
<evidence type="ECO:0000256" key="4">
    <source>
        <dbReference type="ARBA" id="ARBA00022771"/>
    </source>
</evidence>
<dbReference type="EMBL" id="QBLH01003980">
    <property type="protein sequence ID" value="TGZ31867.1"/>
    <property type="molecule type" value="Genomic_DNA"/>
</dbReference>
<dbReference type="PANTHER" id="PTHR14196:SF10">
    <property type="entry name" value="C2H2-TYPE DOMAIN-CONTAINING PROTEIN"/>
    <property type="match status" value="1"/>
</dbReference>
<keyword evidence="4 9" id="KW-0863">Zinc-finger</keyword>
<accession>A0A4S2JBM6</accession>
<evidence type="ECO:0000256" key="9">
    <source>
        <dbReference type="PROSITE-ProRule" id="PRU00042"/>
    </source>
</evidence>
<protein>
    <recommendedName>
        <fullName evidence="10">C2H2-type domain-containing protein</fullName>
    </recommendedName>
</protein>
<feature type="domain" description="C2H2-type" evidence="10">
    <location>
        <begin position="133"/>
        <end position="160"/>
    </location>
</feature>
<evidence type="ECO:0000256" key="3">
    <source>
        <dbReference type="ARBA" id="ARBA00022737"/>
    </source>
</evidence>
<evidence type="ECO:0000313" key="11">
    <source>
        <dbReference type="EMBL" id="TGZ31867.1"/>
    </source>
</evidence>
<name>A0A4S2JBM6_9HYME</name>
<dbReference type="GO" id="GO:0008270">
    <property type="term" value="F:zinc ion binding"/>
    <property type="evidence" value="ECO:0007669"/>
    <property type="project" value="UniProtKB-KW"/>
</dbReference>